<evidence type="ECO:0000313" key="2">
    <source>
        <dbReference type="Proteomes" id="UP001234202"/>
    </source>
</evidence>
<comment type="caution">
    <text evidence="1">The sequence shown here is derived from an EMBL/GenBank/DDBJ whole genome shotgun (WGS) entry which is preliminary data.</text>
</comment>
<reference evidence="1" key="1">
    <citation type="submission" date="2023-04" db="EMBL/GenBank/DDBJ databases">
        <title>Draft Genome sequencing of Naganishia species isolated from polar environments using Oxford Nanopore Technology.</title>
        <authorList>
            <person name="Leo P."/>
            <person name="Venkateswaran K."/>
        </authorList>
    </citation>
    <scope>NUCLEOTIDE SEQUENCE</scope>
    <source>
        <strain evidence="1">DBVPG 5303</strain>
    </source>
</reference>
<gene>
    <name evidence="1" type="ORF">QFC24_005636</name>
</gene>
<proteinExistence type="predicted"/>
<organism evidence="1 2">
    <name type="scientific">Naganishia onofrii</name>
    <dbReference type="NCBI Taxonomy" id="1851511"/>
    <lineage>
        <taxon>Eukaryota</taxon>
        <taxon>Fungi</taxon>
        <taxon>Dikarya</taxon>
        <taxon>Basidiomycota</taxon>
        <taxon>Agaricomycotina</taxon>
        <taxon>Tremellomycetes</taxon>
        <taxon>Filobasidiales</taxon>
        <taxon>Filobasidiaceae</taxon>
        <taxon>Naganishia</taxon>
    </lineage>
</organism>
<accession>A0ACC2X700</accession>
<keyword evidence="2" id="KW-1185">Reference proteome</keyword>
<evidence type="ECO:0000313" key="1">
    <source>
        <dbReference type="EMBL" id="KAJ9119403.1"/>
    </source>
</evidence>
<dbReference type="EMBL" id="JASBWV010000024">
    <property type="protein sequence ID" value="KAJ9119403.1"/>
    <property type="molecule type" value="Genomic_DNA"/>
</dbReference>
<sequence>MARVTEDTRWYCHECSTAFPEPVRNGGNDLPLCPNCMSDVVEEVIPPVPHIAFLSADDTSHRNEQRDLDAPQDESWFPSDHLEHEEEEHDMMGFFNPPSMVGNRQANAARQGNNNFRGNGGQPPDAGNPLAALMQMFGGGTPLPGTTSSQAGGPRIRTFTLGNGAGGGFIGGATISIGGAPTLGRDEYGYIRDPWGEDPFGQARGTRRGGERTADEAARERFGGSEWNGNDPFGGGDGGFGFAEYHPEPGTHVTIEDLLSHFLSGMTGLGGNAGGSGHLGDYVLSDGEHNRPPPASDLVIEGLPRIKLDQAGLDASQYKDCSICLTEFELDQEVIRIPCKHIFHTECLVPWLKENGTCPVCRFSLVPESERNRPRSQAHDEHTQTHIPLPSIPNPLGEHGVGGVINNVFQNISRFFTGGNEEHPAGGHDNQNDPSTQHQDNQPTTGAEPTSSSSHPPGAFPRPTSPTVDDHPDHPIDTRPSATENSYNTAPSTNQHETRSDRVTASEHASLDHADVREVDRSQSTTATDTSAARFLTNLFDQQGGSPLSGSSHPRSPGPMGTASYFGRTSSPPQFVRNPSNPPFVPTRDFPDTSSQEPRSDASSPAPHSQSPETKETATPSSISHLPNSETNNAMMTEESHPASDQNKHEQQTQEVSQGPIYPTVIPAEYRERQARREAMLREQEQRSGRTQDDSTDEHTVSA</sequence>
<name>A0ACC2X700_9TREE</name>
<protein>
    <submittedName>
        <fullName evidence="1">Uncharacterized protein</fullName>
    </submittedName>
</protein>
<dbReference type="Proteomes" id="UP001234202">
    <property type="component" value="Unassembled WGS sequence"/>
</dbReference>